<keyword evidence="2" id="KW-1185">Reference proteome</keyword>
<dbReference type="Proteomes" id="UP001576784">
    <property type="component" value="Unassembled WGS sequence"/>
</dbReference>
<dbReference type="EMBL" id="JBHFNR010000104">
    <property type="protein sequence ID" value="MFB2894240.1"/>
    <property type="molecule type" value="Genomic_DNA"/>
</dbReference>
<protein>
    <submittedName>
        <fullName evidence="1">Uncharacterized protein</fullName>
    </submittedName>
</protein>
<sequence length="91" mass="10449">MENSQPDANQPVSVLTVADLEALLTKVVRKVIKEEMINLPTQQVQPKTTATEHHLEKFMEKFGAWEDDRTDDEIIQEIYDSRSFSNSEDTP</sequence>
<gene>
    <name evidence="1" type="ORF">ACE1CI_15120</name>
</gene>
<name>A0ABV4XRA7_9CYAN</name>
<comment type="caution">
    <text evidence="1">The sequence shown here is derived from an EMBL/GenBank/DDBJ whole genome shotgun (WGS) entry which is preliminary data.</text>
</comment>
<accession>A0ABV4XRA7</accession>
<dbReference type="RefSeq" id="WP_413263888.1">
    <property type="nucleotide sequence ID" value="NZ_JBHFNR010000104.1"/>
</dbReference>
<reference evidence="1 2" key="1">
    <citation type="submission" date="2024-09" db="EMBL/GenBank/DDBJ databases">
        <title>Floridaenema gen nov. (Aerosakkonemataceae, Aerosakkonematales ord. nov., Cyanobacteria) from benthic tropical and subtropical fresh waters, with the description of four new species.</title>
        <authorList>
            <person name="Moretto J.A."/>
            <person name="Berthold D.E."/>
            <person name="Lefler F.W."/>
            <person name="Huang I.-S."/>
            <person name="Laughinghouse H. IV."/>
        </authorList>
    </citation>
    <scope>NUCLEOTIDE SEQUENCE [LARGE SCALE GENOMIC DNA]</scope>
    <source>
        <strain evidence="1 2">BLCC-F50</strain>
    </source>
</reference>
<organism evidence="1 2">
    <name type="scientific">Floridaenema flaviceps BLCC-F50</name>
    <dbReference type="NCBI Taxonomy" id="3153642"/>
    <lineage>
        <taxon>Bacteria</taxon>
        <taxon>Bacillati</taxon>
        <taxon>Cyanobacteriota</taxon>
        <taxon>Cyanophyceae</taxon>
        <taxon>Oscillatoriophycideae</taxon>
        <taxon>Aerosakkonematales</taxon>
        <taxon>Aerosakkonemataceae</taxon>
        <taxon>Floridanema</taxon>
        <taxon>Floridanema flaviceps</taxon>
    </lineage>
</organism>
<evidence type="ECO:0000313" key="1">
    <source>
        <dbReference type="EMBL" id="MFB2894240.1"/>
    </source>
</evidence>
<evidence type="ECO:0000313" key="2">
    <source>
        <dbReference type="Proteomes" id="UP001576784"/>
    </source>
</evidence>
<proteinExistence type="predicted"/>